<dbReference type="Proteomes" id="UP000075230">
    <property type="component" value="Unassembled WGS sequence"/>
</dbReference>
<dbReference type="EMBL" id="BCWF01000020">
    <property type="protein sequence ID" value="GAT26185.1"/>
    <property type="molecule type" value="Genomic_DNA"/>
</dbReference>
<name>A0A146FJZ0_ASPKA</name>
<reference evidence="2" key="2">
    <citation type="submission" date="2016-02" db="EMBL/GenBank/DDBJ databases">
        <title>Genome sequencing of Aspergillus luchuensis NBRC 4314.</title>
        <authorList>
            <person name="Yamada O."/>
        </authorList>
    </citation>
    <scope>NUCLEOTIDE SEQUENCE [LARGE SCALE GENOMIC DNA]</scope>
    <source>
        <strain evidence="2">RIB 2604</strain>
    </source>
</reference>
<dbReference type="AlphaFoldDB" id="A0A146FJZ0"/>
<accession>A0A146FJZ0</accession>
<comment type="caution">
    <text evidence="1">The sequence shown here is derived from an EMBL/GenBank/DDBJ whole genome shotgun (WGS) entry which is preliminary data.</text>
</comment>
<proteinExistence type="predicted"/>
<evidence type="ECO:0000313" key="2">
    <source>
        <dbReference type="Proteomes" id="UP000075230"/>
    </source>
</evidence>
<reference evidence="1 2" key="1">
    <citation type="journal article" date="2016" name="DNA Res.">
        <title>Genome sequence of Aspergillus luchuensis NBRC 4314.</title>
        <authorList>
            <person name="Yamada O."/>
            <person name="Machida M."/>
            <person name="Hosoyama A."/>
            <person name="Goto M."/>
            <person name="Takahashi T."/>
            <person name="Futagami T."/>
            <person name="Yamagata Y."/>
            <person name="Takeuchi M."/>
            <person name="Kobayashi T."/>
            <person name="Koike H."/>
            <person name="Abe K."/>
            <person name="Asai K."/>
            <person name="Arita M."/>
            <person name="Fujita N."/>
            <person name="Fukuda K."/>
            <person name="Higa K."/>
            <person name="Horikawa H."/>
            <person name="Ishikawa T."/>
            <person name="Jinno K."/>
            <person name="Kato Y."/>
            <person name="Kirimura K."/>
            <person name="Mizutani O."/>
            <person name="Nakasone K."/>
            <person name="Sano M."/>
            <person name="Shiraishi Y."/>
            <person name="Tsukahara M."/>
            <person name="Gomi K."/>
        </authorList>
    </citation>
    <scope>NUCLEOTIDE SEQUENCE [LARGE SCALE GENOMIC DNA]</scope>
    <source>
        <strain evidence="1 2">RIB 2604</strain>
    </source>
</reference>
<gene>
    <name evidence="1" type="ORF">RIB2604_02007650</name>
</gene>
<organism evidence="1 2">
    <name type="scientific">Aspergillus kawachii</name>
    <name type="common">White koji mold</name>
    <name type="synonym">Aspergillus awamori var. kawachi</name>
    <dbReference type="NCBI Taxonomy" id="1069201"/>
    <lineage>
        <taxon>Eukaryota</taxon>
        <taxon>Fungi</taxon>
        <taxon>Dikarya</taxon>
        <taxon>Ascomycota</taxon>
        <taxon>Pezizomycotina</taxon>
        <taxon>Eurotiomycetes</taxon>
        <taxon>Eurotiomycetidae</taxon>
        <taxon>Eurotiales</taxon>
        <taxon>Aspergillaceae</taxon>
        <taxon>Aspergillus</taxon>
        <taxon>Aspergillus subgen. Circumdati</taxon>
    </lineage>
</organism>
<sequence length="43" mass="4958">MPKDAMLCMRQMFNKPKWDQGRRRLIPNATGDPCQPLRCAAPN</sequence>
<evidence type="ECO:0000313" key="1">
    <source>
        <dbReference type="EMBL" id="GAT26185.1"/>
    </source>
</evidence>
<protein>
    <submittedName>
        <fullName evidence="1">Amino acid permease</fullName>
    </submittedName>
</protein>